<protein>
    <submittedName>
        <fullName evidence="1">Uncharacterized protein</fullName>
    </submittedName>
</protein>
<proteinExistence type="predicted"/>
<sequence length="248" mass="26730">MPKIFFVPFFCYQVRDSKGFLVGHTLEFLKIFISQNPGLLVPVNGPSLRSNAGVWVCYSRGFRTKCVQLGSTDNTAKLRKRGQIKMDFCYTTVFGQKNAYTTVLFVHIDQTPAPFSASAILSSSSVPATLPVGLDSRLSSNAISPDGAGGTAGCAEVGVALDSDRAANQITGSGLPAAQVGGISDVNSDTSYLCVDAERCKCSPADLALLAEEHGGLTGLARMAWEEETGNWHRQKISYHILDFHQFR</sequence>
<evidence type="ECO:0000313" key="1">
    <source>
        <dbReference type="EMBL" id="VEL09636.1"/>
    </source>
</evidence>
<comment type="caution">
    <text evidence="1">The sequence shown here is derived from an EMBL/GenBank/DDBJ whole genome shotgun (WGS) entry which is preliminary data.</text>
</comment>
<dbReference type="Proteomes" id="UP000784294">
    <property type="component" value="Unassembled WGS sequence"/>
</dbReference>
<dbReference type="EMBL" id="CAAALY010006833">
    <property type="protein sequence ID" value="VEL09636.1"/>
    <property type="molecule type" value="Genomic_DNA"/>
</dbReference>
<accession>A0A3S5CHW3</accession>
<dbReference type="AlphaFoldDB" id="A0A3S5CHW3"/>
<gene>
    <name evidence="1" type="ORF">PXEA_LOCUS3076</name>
</gene>
<reference evidence="1" key="1">
    <citation type="submission" date="2018-11" db="EMBL/GenBank/DDBJ databases">
        <authorList>
            <consortium name="Pathogen Informatics"/>
        </authorList>
    </citation>
    <scope>NUCLEOTIDE SEQUENCE</scope>
</reference>
<keyword evidence="2" id="KW-1185">Reference proteome</keyword>
<organism evidence="1 2">
    <name type="scientific">Protopolystoma xenopodis</name>
    <dbReference type="NCBI Taxonomy" id="117903"/>
    <lineage>
        <taxon>Eukaryota</taxon>
        <taxon>Metazoa</taxon>
        <taxon>Spiralia</taxon>
        <taxon>Lophotrochozoa</taxon>
        <taxon>Platyhelminthes</taxon>
        <taxon>Monogenea</taxon>
        <taxon>Polyopisthocotylea</taxon>
        <taxon>Polystomatidea</taxon>
        <taxon>Polystomatidae</taxon>
        <taxon>Protopolystoma</taxon>
    </lineage>
</organism>
<name>A0A3S5CHW3_9PLAT</name>
<evidence type="ECO:0000313" key="2">
    <source>
        <dbReference type="Proteomes" id="UP000784294"/>
    </source>
</evidence>